<keyword evidence="4" id="KW-0325">Glycoprotein</keyword>
<feature type="chain" id="PRO_5025706199" description="1,3-beta-glucanosyltransferase" evidence="5">
    <location>
        <begin position="23"/>
        <end position="469"/>
    </location>
</feature>
<evidence type="ECO:0000256" key="6">
    <source>
        <dbReference type="SAM" id="MobiDB-lite"/>
    </source>
</evidence>
<name>A0A6A5ZRP9_9PLEO</name>
<feature type="region of interest" description="Disordered" evidence="6">
    <location>
        <begin position="426"/>
        <end position="448"/>
    </location>
</feature>
<dbReference type="GO" id="GO:0071970">
    <property type="term" value="P:fungal-type cell wall (1-&gt;3)-beta-D-glucan biosynthetic process"/>
    <property type="evidence" value="ECO:0007669"/>
    <property type="project" value="TreeGrafter"/>
</dbReference>
<protein>
    <recommendedName>
        <fullName evidence="5">1,3-beta-glucanosyltransferase</fullName>
        <ecNumber evidence="5">2.4.1.-</ecNumber>
    </recommendedName>
</protein>
<dbReference type="InterPro" id="IPR004886">
    <property type="entry name" value="Glucanosyltransferase"/>
</dbReference>
<evidence type="ECO:0000256" key="5">
    <source>
        <dbReference type="RuleBase" id="RU361209"/>
    </source>
</evidence>
<dbReference type="SUPFAM" id="SSF51445">
    <property type="entry name" value="(Trans)glycosidases"/>
    <property type="match status" value="1"/>
</dbReference>
<evidence type="ECO:0000313" key="7">
    <source>
        <dbReference type="EMBL" id="KAF2121527.1"/>
    </source>
</evidence>
<comment type="function">
    <text evidence="5">Splits internally a 1,3-beta-glucan molecule and transfers the newly generated reducing end (the donor) to the non-reducing end of another 1,3-beta-glucan molecule (the acceptor) forming a 1,3-beta linkage, resulting in the elongation of 1,3-beta-glucan chains in the cell wall.</text>
</comment>
<dbReference type="PANTHER" id="PTHR31468:SF4">
    <property type="entry name" value="1,3-BETA-GLUCANOSYLTRANSFERASE GAS3-RELATED"/>
    <property type="match status" value="1"/>
</dbReference>
<accession>A0A6A5ZRP9</accession>
<evidence type="ECO:0000256" key="2">
    <source>
        <dbReference type="ARBA" id="ARBA00007528"/>
    </source>
</evidence>
<dbReference type="GO" id="GO:0005886">
    <property type="term" value="C:plasma membrane"/>
    <property type="evidence" value="ECO:0007669"/>
    <property type="project" value="UniProtKB-SubCell"/>
</dbReference>
<dbReference type="Proteomes" id="UP000799770">
    <property type="component" value="Unassembled WGS sequence"/>
</dbReference>
<feature type="signal peptide" evidence="5">
    <location>
        <begin position="1"/>
        <end position="22"/>
    </location>
</feature>
<organism evidence="7 8">
    <name type="scientific">Lophiotrema nucula</name>
    <dbReference type="NCBI Taxonomy" id="690887"/>
    <lineage>
        <taxon>Eukaryota</taxon>
        <taxon>Fungi</taxon>
        <taxon>Dikarya</taxon>
        <taxon>Ascomycota</taxon>
        <taxon>Pezizomycotina</taxon>
        <taxon>Dothideomycetes</taxon>
        <taxon>Pleosporomycetidae</taxon>
        <taxon>Pleosporales</taxon>
        <taxon>Lophiotremataceae</taxon>
        <taxon>Lophiotrema</taxon>
    </lineage>
</organism>
<dbReference type="Pfam" id="PF03198">
    <property type="entry name" value="Glyco_hydro_72"/>
    <property type="match status" value="1"/>
</dbReference>
<comment type="subcellular location">
    <subcellularLocation>
        <location evidence="1 5">Cell membrane</location>
        <topology evidence="1 5">Lipid-anchor</topology>
        <topology evidence="1 5">GPI-anchor</topology>
    </subcellularLocation>
</comment>
<dbReference type="GO" id="GO:0098552">
    <property type="term" value="C:side of membrane"/>
    <property type="evidence" value="ECO:0007669"/>
    <property type="project" value="UniProtKB-KW"/>
</dbReference>
<proteinExistence type="inferred from homology"/>
<dbReference type="PANTHER" id="PTHR31468">
    <property type="entry name" value="1,3-BETA-GLUCANOSYLTRANSFERASE GAS1"/>
    <property type="match status" value="1"/>
</dbReference>
<keyword evidence="8" id="KW-1185">Reference proteome</keyword>
<reference evidence="7" key="1">
    <citation type="journal article" date="2020" name="Stud. Mycol.">
        <title>101 Dothideomycetes genomes: a test case for predicting lifestyles and emergence of pathogens.</title>
        <authorList>
            <person name="Haridas S."/>
            <person name="Albert R."/>
            <person name="Binder M."/>
            <person name="Bloem J."/>
            <person name="Labutti K."/>
            <person name="Salamov A."/>
            <person name="Andreopoulos B."/>
            <person name="Baker S."/>
            <person name="Barry K."/>
            <person name="Bills G."/>
            <person name="Bluhm B."/>
            <person name="Cannon C."/>
            <person name="Castanera R."/>
            <person name="Culley D."/>
            <person name="Daum C."/>
            <person name="Ezra D."/>
            <person name="Gonzalez J."/>
            <person name="Henrissat B."/>
            <person name="Kuo A."/>
            <person name="Liang C."/>
            <person name="Lipzen A."/>
            <person name="Lutzoni F."/>
            <person name="Magnuson J."/>
            <person name="Mondo S."/>
            <person name="Nolan M."/>
            <person name="Ohm R."/>
            <person name="Pangilinan J."/>
            <person name="Park H.-J."/>
            <person name="Ramirez L."/>
            <person name="Alfaro M."/>
            <person name="Sun H."/>
            <person name="Tritt A."/>
            <person name="Yoshinaga Y."/>
            <person name="Zwiers L.-H."/>
            <person name="Turgeon B."/>
            <person name="Goodwin S."/>
            <person name="Spatafora J."/>
            <person name="Crous P."/>
            <person name="Grigoriev I."/>
        </authorList>
    </citation>
    <scope>NUCLEOTIDE SEQUENCE</scope>
    <source>
        <strain evidence="7">CBS 627.86</strain>
    </source>
</reference>
<keyword evidence="5 7" id="KW-0808">Transferase</keyword>
<evidence type="ECO:0000256" key="1">
    <source>
        <dbReference type="ARBA" id="ARBA00004609"/>
    </source>
</evidence>
<dbReference type="AlphaFoldDB" id="A0A6A5ZRP9"/>
<dbReference type="Gene3D" id="3.20.20.80">
    <property type="entry name" value="Glycosidases"/>
    <property type="match status" value="1"/>
</dbReference>
<keyword evidence="5" id="KW-0472">Membrane</keyword>
<sequence>MMPSLFHCIALLLALFTTLAYAVHPVEVRGQDFVDTVTGKRVMVIGVDYQPGGQGAYKPQSGADALSNGTVCLRDAALLQRLGINTIRVYNVDPTIDHNECASIFNAVGIYMIIDVNSPLPGESINRADPGSSYTTDYLTRVFGIVENFKGFPNTLAFFSANEVMNEIGNVGRNPQYIRAVQRDLKNYIAKHSTRTIPVGYSAADVREILEDTWSYLQCAIDGDDKDATRSDFFGLNSYSWCGDGATYQTAGYDVLVSMFQNSSIPVLFSEYGCNKPENVARVFNEVTALYGPDMTSLSGGLVYEYSQEESDFGLVNINENTTVTLRKDYDNLQGQYNKLDLSLIQSTNASATQINPPECSAQPSATTGFSAFTIPKLPDGGDDLINNGIDNPTQGKLVPVTETNVPMAAYGSTGEQIQNLAIRPLETTSPSGTGSPAPTPSKKGGGSMLTTSGCGVAVAMFVTVLMIL</sequence>
<keyword evidence="5" id="KW-0449">Lipoprotein</keyword>
<dbReference type="InterPro" id="IPR017853">
    <property type="entry name" value="GH"/>
</dbReference>
<evidence type="ECO:0000256" key="3">
    <source>
        <dbReference type="ARBA" id="ARBA00022729"/>
    </source>
</evidence>
<feature type="compositionally biased region" description="Low complexity" evidence="6">
    <location>
        <begin position="428"/>
        <end position="437"/>
    </location>
</feature>
<evidence type="ECO:0000313" key="8">
    <source>
        <dbReference type="Proteomes" id="UP000799770"/>
    </source>
</evidence>
<keyword evidence="5" id="KW-0336">GPI-anchor</keyword>
<gene>
    <name evidence="7" type="ORF">BDV96DRAFT_618887</name>
</gene>
<dbReference type="OrthoDB" id="421038at2759"/>
<dbReference type="EMBL" id="ML977312">
    <property type="protein sequence ID" value="KAF2121527.1"/>
    <property type="molecule type" value="Genomic_DNA"/>
</dbReference>
<dbReference type="GO" id="GO:0042124">
    <property type="term" value="F:1,3-beta-glucanosyltransferase activity"/>
    <property type="evidence" value="ECO:0007669"/>
    <property type="project" value="TreeGrafter"/>
</dbReference>
<comment type="similarity">
    <text evidence="2 5">Belongs to the glycosyl hydrolase 72 family.</text>
</comment>
<evidence type="ECO:0000256" key="4">
    <source>
        <dbReference type="ARBA" id="ARBA00023180"/>
    </source>
</evidence>
<dbReference type="GO" id="GO:0031505">
    <property type="term" value="P:fungal-type cell wall organization"/>
    <property type="evidence" value="ECO:0007669"/>
    <property type="project" value="TreeGrafter"/>
</dbReference>
<keyword evidence="3 5" id="KW-0732">Signal</keyword>
<dbReference type="EC" id="2.4.1.-" evidence="5"/>